<evidence type="ECO:0000313" key="2">
    <source>
        <dbReference type="Proteomes" id="UP000657574"/>
    </source>
</evidence>
<reference evidence="1" key="1">
    <citation type="journal article" date="2014" name="Int. J. Syst. Evol. Microbiol.">
        <title>Complete genome sequence of Corynebacterium casei LMG S-19264T (=DSM 44701T), isolated from a smear-ripened cheese.</title>
        <authorList>
            <consortium name="US DOE Joint Genome Institute (JGI-PGF)"/>
            <person name="Walter F."/>
            <person name="Albersmeier A."/>
            <person name="Kalinowski J."/>
            <person name="Ruckert C."/>
        </authorList>
    </citation>
    <scope>NUCLEOTIDE SEQUENCE</scope>
    <source>
        <strain evidence="1">JCM 3086</strain>
    </source>
</reference>
<keyword evidence="2" id="KW-1185">Reference proteome</keyword>
<accession>A0A917KJM9</accession>
<dbReference type="EMBL" id="BMQA01000008">
    <property type="protein sequence ID" value="GGJ16806.1"/>
    <property type="molecule type" value="Genomic_DNA"/>
</dbReference>
<organism evidence="1 2">
    <name type="scientific">Streptomyces brasiliensis</name>
    <dbReference type="NCBI Taxonomy" id="1954"/>
    <lineage>
        <taxon>Bacteria</taxon>
        <taxon>Bacillati</taxon>
        <taxon>Actinomycetota</taxon>
        <taxon>Actinomycetes</taxon>
        <taxon>Kitasatosporales</taxon>
        <taxon>Streptomycetaceae</taxon>
        <taxon>Streptomyces</taxon>
    </lineage>
</organism>
<gene>
    <name evidence="1" type="ORF">GCM10010121_029350</name>
</gene>
<proteinExistence type="predicted"/>
<dbReference type="Pfam" id="PF19374">
    <property type="entry name" value="DUF5949"/>
    <property type="match status" value="1"/>
</dbReference>
<comment type="caution">
    <text evidence="1">The sequence shown here is derived from an EMBL/GenBank/DDBJ whole genome shotgun (WGS) entry which is preliminary data.</text>
</comment>
<evidence type="ECO:0000313" key="1">
    <source>
        <dbReference type="EMBL" id="GGJ16806.1"/>
    </source>
</evidence>
<dbReference type="RefSeq" id="WP_189311598.1">
    <property type="nucleotide sequence ID" value="NZ_BMQA01000008.1"/>
</dbReference>
<dbReference type="InterPro" id="IPR045993">
    <property type="entry name" value="DUF5949"/>
</dbReference>
<dbReference type="AlphaFoldDB" id="A0A917KJM9"/>
<protein>
    <submittedName>
        <fullName evidence="1">Uncharacterized protein</fullName>
    </submittedName>
</protein>
<name>A0A917KJM9_9ACTN</name>
<dbReference type="Proteomes" id="UP000657574">
    <property type="component" value="Unassembled WGS sequence"/>
</dbReference>
<sequence>MTSTSSETRPPRLADLGTLVVLAWSGEAPDGDMPYLLAYTLGDGAGGLEASSAAVRQLLESNRLPVGGDLLDGVAKPGLPVSLLVQAGQAVVTMPPLTAQCTAPPEWLAAVAQRGFVYLVFTTRPWPEAAPGRPLAPESLAAFAGADETLRKAAHVVLPARSLRG</sequence>
<reference evidence="1" key="2">
    <citation type="submission" date="2020-09" db="EMBL/GenBank/DDBJ databases">
        <authorList>
            <person name="Sun Q."/>
            <person name="Ohkuma M."/>
        </authorList>
    </citation>
    <scope>NUCLEOTIDE SEQUENCE</scope>
    <source>
        <strain evidence="1">JCM 3086</strain>
    </source>
</reference>